<dbReference type="OrthoDB" id="3065631at2759"/>
<evidence type="ECO:0000313" key="2">
    <source>
        <dbReference type="Proteomes" id="UP000467700"/>
    </source>
</evidence>
<evidence type="ECO:0000313" key="1">
    <source>
        <dbReference type="EMBL" id="CAA7263643.1"/>
    </source>
</evidence>
<protein>
    <submittedName>
        <fullName evidence="1">Uncharacterized protein</fullName>
    </submittedName>
</protein>
<reference evidence="1 2" key="1">
    <citation type="submission" date="2020-01" db="EMBL/GenBank/DDBJ databases">
        <authorList>
            <person name="Gupta K D."/>
        </authorList>
    </citation>
    <scope>NUCLEOTIDE SEQUENCE [LARGE SCALE GENOMIC DNA]</scope>
</reference>
<organism evidence="1 2">
    <name type="scientific">Cyclocybe aegerita</name>
    <name type="common">Black poplar mushroom</name>
    <name type="synonym">Agrocybe aegerita</name>
    <dbReference type="NCBI Taxonomy" id="1973307"/>
    <lineage>
        <taxon>Eukaryota</taxon>
        <taxon>Fungi</taxon>
        <taxon>Dikarya</taxon>
        <taxon>Basidiomycota</taxon>
        <taxon>Agaricomycotina</taxon>
        <taxon>Agaricomycetes</taxon>
        <taxon>Agaricomycetidae</taxon>
        <taxon>Agaricales</taxon>
        <taxon>Agaricineae</taxon>
        <taxon>Bolbitiaceae</taxon>
        <taxon>Cyclocybe</taxon>
    </lineage>
</organism>
<dbReference type="EMBL" id="CACVBS010000040">
    <property type="protein sequence ID" value="CAA7263643.1"/>
    <property type="molecule type" value="Genomic_DNA"/>
</dbReference>
<gene>
    <name evidence="1" type="ORF">AAE3_LOCUS5887</name>
</gene>
<dbReference type="AlphaFoldDB" id="A0A8S0WJ88"/>
<dbReference type="InterPro" id="IPR027796">
    <property type="entry name" value="OTT_1508_deam-like"/>
</dbReference>
<dbReference type="Pfam" id="PF14441">
    <property type="entry name" value="OTT_1508_deam"/>
    <property type="match status" value="1"/>
</dbReference>
<keyword evidence="2" id="KW-1185">Reference proteome</keyword>
<comment type="caution">
    <text evidence="1">The sequence shown here is derived from an EMBL/GenBank/DDBJ whole genome shotgun (WGS) entry which is preliminary data.</text>
</comment>
<dbReference type="Proteomes" id="UP000467700">
    <property type="component" value="Unassembled WGS sequence"/>
</dbReference>
<name>A0A8S0WJ88_CYCAE</name>
<sequence>MPPDISDFEQTDLRIRTLTATLQSMHRSEPAVRTRRDLPPFLRHLATLLTCGGNKACMAAQVVAITGIVEERGVKALVVTQNAAATQSTPFSLKGHKVAKSNETFDTIISGDANVPLNQHIVDLLGLLSSYDRTDASQIMSVARFVTMRSMHKLFARLTSDKQTWKIRVAEILKDWKPTESDESFEPFWVKKPINMGMEEAMMEKRGEGDSEEWLFSTKSIGVWANALGTLLSLLESHIKEYKGFPQDLREQPMKPSIKQLKKDVQKMLYLINSNAVSLHRFLTTHVKVVKKILVQKSIEHTFMSQKRIHVIEDLENKWKKELDNPTGKLDVGDEMDDEHVELRPEDRETEGQRVYRYLQTIAAWHAGIATLLQPKYESILAGVSVGLVEVAGRKTDLMNHDEFVTEYLARTMTATSDDEVEIREIFASFTPTWFTGTIHAEATLMGLLTYFSHPETTSSYIGDMDADMLRTLFEPVLSMTTTPTIGVGKKCCWCCYKLARLLKARNQEILLPGTHGVFYAWSPPRIGVDIQVLKMMEQELWEKLEKAVTDRLAQIPMVKAHSRQSSGSSTDVEFQWPVHKIQNVRK</sequence>
<accession>A0A8S0WJ88</accession>
<proteinExistence type="predicted"/>